<dbReference type="InterPro" id="IPR006342">
    <property type="entry name" value="FkbM_mtfrase"/>
</dbReference>
<dbReference type="NCBIfam" id="TIGR01444">
    <property type="entry name" value="fkbM_fam"/>
    <property type="match status" value="3"/>
</dbReference>
<gene>
    <name evidence="2" type="ORF">V2H45_02395</name>
</gene>
<dbReference type="GO" id="GO:0008171">
    <property type="term" value="F:O-methyltransferase activity"/>
    <property type="evidence" value="ECO:0007669"/>
    <property type="project" value="TreeGrafter"/>
</dbReference>
<feature type="domain" description="Methyltransferase FkbM" evidence="1">
    <location>
        <begin position="245"/>
        <end position="419"/>
    </location>
</feature>
<dbReference type="SUPFAM" id="SSF53335">
    <property type="entry name" value="S-adenosyl-L-methionine-dependent methyltransferases"/>
    <property type="match status" value="3"/>
</dbReference>
<dbReference type="PANTHER" id="PTHR36973:SF4">
    <property type="entry name" value="NODULATION PROTEIN"/>
    <property type="match status" value="1"/>
</dbReference>
<accession>A0AAW9PXA5</accession>
<dbReference type="RefSeq" id="WP_330482014.1">
    <property type="nucleotide sequence ID" value="NZ_JAZBJZ010000005.1"/>
</dbReference>
<dbReference type="EMBL" id="JAZBJZ010000005">
    <property type="protein sequence ID" value="MEE3715590.1"/>
    <property type="molecule type" value="Genomic_DNA"/>
</dbReference>
<proteinExistence type="predicted"/>
<keyword evidence="3" id="KW-1185">Reference proteome</keyword>
<organism evidence="2 3">
    <name type="scientific">Tumidithrix elongata BACA0141</name>
    <dbReference type="NCBI Taxonomy" id="2716417"/>
    <lineage>
        <taxon>Bacteria</taxon>
        <taxon>Bacillati</taxon>
        <taxon>Cyanobacteriota</taxon>
        <taxon>Cyanophyceae</taxon>
        <taxon>Pseudanabaenales</taxon>
        <taxon>Pseudanabaenaceae</taxon>
        <taxon>Tumidithrix</taxon>
        <taxon>Tumidithrix elongata</taxon>
    </lineage>
</organism>
<dbReference type="Proteomes" id="UP001333818">
    <property type="component" value="Unassembled WGS sequence"/>
</dbReference>
<name>A0AAW9PXA5_9CYAN</name>
<protein>
    <submittedName>
        <fullName evidence="2">FkbM family methyltransferase</fullName>
    </submittedName>
</protein>
<dbReference type="Pfam" id="PF05050">
    <property type="entry name" value="Methyltransf_21"/>
    <property type="match status" value="3"/>
</dbReference>
<dbReference type="AlphaFoldDB" id="A0AAW9PXA5"/>
<evidence type="ECO:0000259" key="1">
    <source>
        <dbReference type="Pfam" id="PF05050"/>
    </source>
</evidence>
<feature type="domain" description="Methyltransferase FkbM" evidence="1">
    <location>
        <begin position="484"/>
        <end position="654"/>
    </location>
</feature>
<dbReference type="Gene3D" id="3.40.50.150">
    <property type="entry name" value="Vaccinia Virus protein VP39"/>
    <property type="match status" value="3"/>
</dbReference>
<dbReference type="InterPro" id="IPR053188">
    <property type="entry name" value="FkbM_Methyltransferase"/>
</dbReference>
<sequence length="680" mass="76410">MQNFFLSNYLQPHGLVFDIGAHKGIKTDFYLACGARVVCFEPQSEYAELLAAKYNGNPNVVIIGQGVASEEGILQLSICKEAGVLSTFSERWQKGRFADFYWSDPVEVAVTTLDRAIATFGTPQFCKIDVEGFELEVLKGLSEPIPSLSFEFVKEFPDATQKCIQHLQQLGYQAFNFISGENLEMALPYWVDGNTLLEILQQIEESDFWGDIYAIAPEVPKPLLLTAGENWVLDQLVSDRGVVFDIGANVGAWTQSILYRHPNLQIHLFEPTPVTYQKLLRNLARSFPNCLSAGQLLCHHLAISNQEAILPLYTYSQDSGLNTLYRRSQEVELTYALNPPNQVNVLTTTLDSYCDRTGIHHIHFVKIDVEGAELNVLQGAKSLLQRGSIDYLQFEYGGTYADAGTTLEAVFDLFNQYNYFLFAIQPTGLEWIPVFMPELENYEYSNFLAVNERLSPLLSDEEPQMLDLDDLFQKHQISPRGVIHIGAHEGQELVSYSAMGITPILLIEANPNIFEDLQIYAQSFANRDKITCVNCAISNTNGMANFHITSYDQSSSLLPLKQHREIYPTIEEVAQIEVPLKTLDTLLEELDCNPSLFNILNIDIQGAELLALQGAIKTLACIEAINIEVSYVELYAGGAFVWEIDRFLEQYGFERVATTSPLHPSWGDALYVRCSESRTN</sequence>
<reference evidence="2" key="1">
    <citation type="submission" date="2024-01" db="EMBL/GenBank/DDBJ databases">
        <title>Bank of Algae and Cyanobacteria of the Azores (BACA) strain genomes.</title>
        <authorList>
            <person name="Luz R."/>
            <person name="Cordeiro R."/>
            <person name="Fonseca A."/>
            <person name="Goncalves V."/>
        </authorList>
    </citation>
    <scope>NUCLEOTIDE SEQUENCE</scope>
    <source>
        <strain evidence="2">BACA0141</strain>
    </source>
</reference>
<dbReference type="InterPro" id="IPR029063">
    <property type="entry name" value="SAM-dependent_MTases_sf"/>
</dbReference>
<dbReference type="GO" id="GO:0032259">
    <property type="term" value="P:methylation"/>
    <property type="evidence" value="ECO:0007669"/>
    <property type="project" value="UniProtKB-KW"/>
</dbReference>
<evidence type="ECO:0000313" key="3">
    <source>
        <dbReference type="Proteomes" id="UP001333818"/>
    </source>
</evidence>
<keyword evidence="2" id="KW-0489">Methyltransferase</keyword>
<feature type="domain" description="Methyltransferase FkbM" evidence="1">
    <location>
        <begin position="18"/>
        <end position="173"/>
    </location>
</feature>
<evidence type="ECO:0000313" key="2">
    <source>
        <dbReference type="EMBL" id="MEE3715590.1"/>
    </source>
</evidence>
<dbReference type="PANTHER" id="PTHR36973">
    <property type="entry name" value="SLL1456 PROTEIN-RELATED"/>
    <property type="match status" value="1"/>
</dbReference>
<comment type="caution">
    <text evidence="2">The sequence shown here is derived from an EMBL/GenBank/DDBJ whole genome shotgun (WGS) entry which is preliminary data.</text>
</comment>
<keyword evidence="2" id="KW-0808">Transferase</keyword>